<organism evidence="2 3">
    <name type="scientific">Macrosiphum euphorbiae</name>
    <name type="common">potato aphid</name>
    <dbReference type="NCBI Taxonomy" id="13131"/>
    <lineage>
        <taxon>Eukaryota</taxon>
        <taxon>Metazoa</taxon>
        <taxon>Ecdysozoa</taxon>
        <taxon>Arthropoda</taxon>
        <taxon>Hexapoda</taxon>
        <taxon>Insecta</taxon>
        <taxon>Pterygota</taxon>
        <taxon>Neoptera</taxon>
        <taxon>Paraneoptera</taxon>
        <taxon>Hemiptera</taxon>
        <taxon>Sternorrhyncha</taxon>
        <taxon>Aphidomorpha</taxon>
        <taxon>Aphidoidea</taxon>
        <taxon>Aphididae</taxon>
        <taxon>Macrosiphini</taxon>
        <taxon>Macrosiphum</taxon>
    </lineage>
</organism>
<dbReference type="Proteomes" id="UP001160148">
    <property type="component" value="Unassembled WGS sequence"/>
</dbReference>
<dbReference type="InterPro" id="IPR049012">
    <property type="entry name" value="Mutator_transp_dom"/>
</dbReference>
<evidence type="ECO:0000259" key="1">
    <source>
        <dbReference type="Pfam" id="PF20700"/>
    </source>
</evidence>
<accession>A0AAV0Y0N7</accession>
<sequence>MAPTTYIKYSDVLSEDIEASAWNVMKQAGIEEKKLALEANYVDIDGIPMCPVIADGQWSKRSYKTKYDAFSGAVRMFYNVFKL</sequence>
<dbReference type="EMBL" id="CARXXK010001096">
    <property type="protein sequence ID" value="CAI6373374.1"/>
    <property type="molecule type" value="Genomic_DNA"/>
</dbReference>
<feature type="domain" description="Mutator-like transposase" evidence="1">
    <location>
        <begin position="4"/>
        <end position="76"/>
    </location>
</feature>
<dbReference type="AlphaFoldDB" id="A0AAV0Y0N7"/>
<dbReference type="Pfam" id="PF20700">
    <property type="entry name" value="Mutator"/>
    <property type="match status" value="1"/>
</dbReference>
<evidence type="ECO:0000313" key="3">
    <source>
        <dbReference type="Proteomes" id="UP001160148"/>
    </source>
</evidence>
<protein>
    <recommendedName>
        <fullName evidence="1">Mutator-like transposase domain-containing protein</fullName>
    </recommendedName>
</protein>
<name>A0AAV0Y0N7_9HEMI</name>
<reference evidence="2 3" key="1">
    <citation type="submission" date="2023-01" db="EMBL/GenBank/DDBJ databases">
        <authorList>
            <person name="Whitehead M."/>
        </authorList>
    </citation>
    <scope>NUCLEOTIDE SEQUENCE [LARGE SCALE GENOMIC DNA]</scope>
</reference>
<evidence type="ECO:0000313" key="2">
    <source>
        <dbReference type="EMBL" id="CAI6373374.1"/>
    </source>
</evidence>
<comment type="caution">
    <text evidence="2">The sequence shown here is derived from an EMBL/GenBank/DDBJ whole genome shotgun (WGS) entry which is preliminary data.</text>
</comment>
<gene>
    <name evidence="2" type="ORF">MEUPH1_LOCUS27138</name>
</gene>
<keyword evidence="3" id="KW-1185">Reference proteome</keyword>
<proteinExistence type="predicted"/>